<dbReference type="GO" id="GO:0016747">
    <property type="term" value="F:acyltransferase activity, transferring groups other than amino-acyl groups"/>
    <property type="evidence" value="ECO:0007669"/>
    <property type="project" value="InterPro"/>
</dbReference>
<dbReference type="Proteomes" id="UP000188246">
    <property type="component" value="Chromosome"/>
</dbReference>
<dbReference type="EMBL" id="CP019609">
    <property type="protein sequence ID" value="AQP53155.1"/>
    <property type="molecule type" value="Genomic_DNA"/>
</dbReference>
<dbReference type="CDD" id="cd04301">
    <property type="entry name" value="NAT_SF"/>
    <property type="match status" value="1"/>
</dbReference>
<dbReference type="PROSITE" id="PS51186">
    <property type="entry name" value="GNAT"/>
    <property type="match status" value="1"/>
</dbReference>
<dbReference type="Gene3D" id="3.40.630.30">
    <property type="match status" value="1"/>
</dbReference>
<dbReference type="PANTHER" id="PTHR43877:SF1">
    <property type="entry name" value="ACETYLTRANSFERASE"/>
    <property type="match status" value="1"/>
</dbReference>
<dbReference type="KEGG" id="vpi:BW732_02180"/>
<accession>A0A1Q2D4F3</accession>
<keyword evidence="2" id="KW-0012">Acyltransferase</keyword>
<keyword evidence="1" id="KW-0808">Transferase</keyword>
<dbReference type="OrthoDB" id="5319888at2"/>
<organism evidence="3 4">
    <name type="scientific">Vagococcus penaei</name>
    <dbReference type="NCBI Taxonomy" id="633807"/>
    <lineage>
        <taxon>Bacteria</taxon>
        <taxon>Bacillati</taxon>
        <taxon>Bacillota</taxon>
        <taxon>Bacilli</taxon>
        <taxon>Lactobacillales</taxon>
        <taxon>Enterococcaceae</taxon>
        <taxon>Vagococcus</taxon>
    </lineage>
</organism>
<reference evidence="3 4" key="1">
    <citation type="journal article" date="2010" name="Int. J. Syst. Evol. Microbiol.">
        <title>Vagococcus penaei sp. nov., isolated from spoilage microbiota of cooked shrimp (Penaeus vannamei).</title>
        <authorList>
            <person name="Jaffres E."/>
            <person name="Prevost H."/>
            <person name="Rossero A."/>
            <person name="Joffraud J.J."/>
            <person name="Dousset X."/>
        </authorList>
    </citation>
    <scope>NUCLEOTIDE SEQUENCE [LARGE SCALE GENOMIC DNA]</scope>
    <source>
        <strain evidence="3 4">CD276</strain>
    </source>
</reference>
<dbReference type="PANTHER" id="PTHR43877">
    <property type="entry name" value="AMINOALKYLPHOSPHONATE N-ACETYLTRANSFERASE-RELATED-RELATED"/>
    <property type="match status" value="1"/>
</dbReference>
<dbReference type="SUPFAM" id="SSF55729">
    <property type="entry name" value="Acyl-CoA N-acyltransferases (Nat)"/>
    <property type="match status" value="1"/>
</dbReference>
<dbReference type="STRING" id="633807.BW732_02180"/>
<dbReference type="AlphaFoldDB" id="A0A1Q2D4F3"/>
<dbReference type="InterPro" id="IPR050832">
    <property type="entry name" value="Bact_Acetyltransf"/>
</dbReference>
<gene>
    <name evidence="3" type="ORF">BW732_02180</name>
</gene>
<dbReference type="InterPro" id="IPR016181">
    <property type="entry name" value="Acyl_CoA_acyltransferase"/>
</dbReference>
<evidence type="ECO:0000313" key="3">
    <source>
        <dbReference type="EMBL" id="AQP53155.1"/>
    </source>
</evidence>
<evidence type="ECO:0000256" key="2">
    <source>
        <dbReference type="ARBA" id="ARBA00023315"/>
    </source>
</evidence>
<evidence type="ECO:0000256" key="1">
    <source>
        <dbReference type="ARBA" id="ARBA00022679"/>
    </source>
</evidence>
<sequence>MIRQAQPKDVTDVINLVMIILKDMELAVFDKLSDEEVLNLLEEAYTKYPTYRYGYQTMIVKEIDGQVAGIAVGYPDKREKTIDADFITLLNEHGLSDDYRFFTEIEAFPNEWYLDTLVTSPDFRRQGVANSLLDALPEIARQQGCDKIGLNCDQINQQAQQVYLKKGFKKMGETTLSNHRYDHLQWLIN</sequence>
<keyword evidence="4" id="KW-1185">Reference proteome</keyword>
<protein>
    <submittedName>
        <fullName evidence="3">Uncharacterized protein</fullName>
    </submittedName>
</protein>
<evidence type="ECO:0000313" key="4">
    <source>
        <dbReference type="Proteomes" id="UP000188246"/>
    </source>
</evidence>
<dbReference type="Pfam" id="PF00583">
    <property type="entry name" value="Acetyltransf_1"/>
    <property type="match status" value="1"/>
</dbReference>
<proteinExistence type="predicted"/>
<dbReference type="RefSeq" id="WP_077275253.1">
    <property type="nucleotide sequence ID" value="NZ_CP019609.1"/>
</dbReference>
<name>A0A1Q2D4F3_9ENTE</name>
<dbReference type="InterPro" id="IPR000182">
    <property type="entry name" value="GNAT_dom"/>
</dbReference>